<dbReference type="InterPro" id="IPR003785">
    <property type="entry name" value="Creatininase/forma_Hydrolase"/>
</dbReference>
<reference evidence="6 7" key="1">
    <citation type="submission" date="2019-06" db="EMBL/GenBank/DDBJ databases">
        <authorList>
            <person name="Li M."/>
        </authorList>
    </citation>
    <scope>NUCLEOTIDE SEQUENCE [LARGE SCALE GENOMIC DNA]</scope>
    <source>
        <strain evidence="6 7">BGMRC2036</strain>
    </source>
</reference>
<dbReference type="GO" id="GO:0016811">
    <property type="term" value="F:hydrolase activity, acting on carbon-nitrogen (but not peptide) bonds, in linear amides"/>
    <property type="evidence" value="ECO:0007669"/>
    <property type="project" value="TreeGrafter"/>
</dbReference>
<dbReference type="InterPro" id="IPR024087">
    <property type="entry name" value="Creatininase-like_sf"/>
</dbReference>
<keyword evidence="3" id="KW-0378">Hydrolase</keyword>
<accession>A0A506UD65</accession>
<evidence type="ECO:0000256" key="5">
    <source>
        <dbReference type="ARBA" id="ARBA00024029"/>
    </source>
</evidence>
<keyword evidence="4" id="KW-0862">Zinc</keyword>
<proteinExistence type="inferred from homology"/>
<name>A0A506UD65_9HYPH</name>
<comment type="caution">
    <text evidence="6">The sequence shown here is derived from an EMBL/GenBank/DDBJ whole genome shotgun (WGS) entry which is preliminary data.</text>
</comment>
<keyword evidence="7" id="KW-1185">Reference proteome</keyword>
<dbReference type="GO" id="GO:0046872">
    <property type="term" value="F:metal ion binding"/>
    <property type="evidence" value="ECO:0007669"/>
    <property type="project" value="UniProtKB-KW"/>
</dbReference>
<dbReference type="OrthoDB" id="9801445at2"/>
<sequence length="247" mass="26438">MSGFLEASKASWPEIEAAVAEGALAIVAVGACEQHGPHLPLVTDTVMAEGVAREIARRESAVLLPPVTYGEAWNNEAFPGTISLSPETLQAMIFDIGAGVKRIGFSALITVNGHFGNREPIALAARRLRNSNGLPVLSLDYPGLDALCADILDGKPAGFGFMHADEMETSFMLALAPDSVRMDRAEAEYPDFPPTFGMEPMQLRDFNSSGVFGDPRPATAEKGRSLIDGVVTESLRQIGLFRTRHGI</sequence>
<dbReference type="AlphaFoldDB" id="A0A506UD65"/>
<keyword evidence="2" id="KW-0479">Metal-binding</keyword>
<dbReference type="SUPFAM" id="SSF102215">
    <property type="entry name" value="Creatininase"/>
    <property type="match status" value="1"/>
</dbReference>
<dbReference type="RefSeq" id="WP_141147893.1">
    <property type="nucleotide sequence ID" value="NZ_VHLG01000002.1"/>
</dbReference>
<comment type="similarity">
    <text evidence="5">Belongs to the creatininase superfamily.</text>
</comment>
<protein>
    <submittedName>
        <fullName evidence="6">Creatininase family protein</fullName>
    </submittedName>
</protein>
<evidence type="ECO:0000256" key="2">
    <source>
        <dbReference type="ARBA" id="ARBA00022723"/>
    </source>
</evidence>
<evidence type="ECO:0000313" key="6">
    <source>
        <dbReference type="EMBL" id="TPW32382.1"/>
    </source>
</evidence>
<dbReference type="PANTHER" id="PTHR35005">
    <property type="entry name" value="3-DEHYDRO-SCYLLO-INOSOSE HYDROLASE"/>
    <property type="match status" value="1"/>
</dbReference>
<comment type="cofactor">
    <cofactor evidence="1">
        <name>Zn(2+)</name>
        <dbReference type="ChEBI" id="CHEBI:29105"/>
    </cofactor>
</comment>
<evidence type="ECO:0000256" key="1">
    <source>
        <dbReference type="ARBA" id="ARBA00001947"/>
    </source>
</evidence>
<dbReference type="Gene3D" id="3.40.50.10310">
    <property type="entry name" value="Creatininase"/>
    <property type="match status" value="1"/>
</dbReference>
<dbReference type="Proteomes" id="UP000318801">
    <property type="component" value="Unassembled WGS sequence"/>
</dbReference>
<dbReference type="EMBL" id="VHLG01000002">
    <property type="protein sequence ID" value="TPW32382.1"/>
    <property type="molecule type" value="Genomic_DNA"/>
</dbReference>
<dbReference type="PANTHER" id="PTHR35005:SF1">
    <property type="entry name" value="2-AMINO-5-FORMYLAMINO-6-RIBOSYLAMINOPYRIMIDIN-4(3H)-ONE 5'-MONOPHOSPHATE DEFORMYLASE"/>
    <property type="match status" value="1"/>
</dbReference>
<gene>
    <name evidence="6" type="ORF">FJU08_05090</name>
</gene>
<evidence type="ECO:0000313" key="7">
    <source>
        <dbReference type="Proteomes" id="UP000318801"/>
    </source>
</evidence>
<evidence type="ECO:0000256" key="4">
    <source>
        <dbReference type="ARBA" id="ARBA00022833"/>
    </source>
</evidence>
<dbReference type="GO" id="GO:0009231">
    <property type="term" value="P:riboflavin biosynthetic process"/>
    <property type="evidence" value="ECO:0007669"/>
    <property type="project" value="TreeGrafter"/>
</dbReference>
<organism evidence="6 7">
    <name type="scientific">Martelella alba</name>
    <dbReference type="NCBI Taxonomy" id="2590451"/>
    <lineage>
        <taxon>Bacteria</taxon>
        <taxon>Pseudomonadati</taxon>
        <taxon>Pseudomonadota</taxon>
        <taxon>Alphaproteobacteria</taxon>
        <taxon>Hyphomicrobiales</taxon>
        <taxon>Aurantimonadaceae</taxon>
        <taxon>Martelella</taxon>
    </lineage>
</organism>
<dbReference type="Pfam" id="PF02633">
    <property type="entry name" value="Creatininase"/>
    <property type="match status" value="1"/>
</dbReference>
<evidence type="ECO:0000256" key="3">
    <source>
        <dbReference type="ARBA" id="ARBA00022801"/>
    </source>
</evidence>